<dbReference type="Proteomes" id="UP001604336">
    <property type="component" value="Unassembled WGS sequence"/>
</dbReference>
<sequence length="103" mass="12348">MKDLKHVSARLEDKKEELECHEDDNNENLPFSNLLKSMELPINFRMPPMEKYNRRGDPTNYINVYKMKLEGSSPVVKYRNFHTTLTSDVNRWYNKLKLESIRN</sequence>
<feature type="coiled-coil region" evidence="1">
    <location>
        <begin position="1"/>
        <end position="28"/>
    </location>
</feature>
<evidence type="ECO:0000256" key="1">
    <source>
        <dbReference type="SAM" id="Coils"/>
    </source>
</evidence>
<evidence type="ECO:0000313" key="2">
    <source>
        <dbReference type="EMBL" id="KAL2466289.1"/>
    </source>
</evidence>
<name>A0ABD1PRN1_9LAMI</name>
<protein>
    <submittedName>
        <fullName evidence="2">Activating signal cointegrator 1 complex subunit 2-like protein</fullName>
    </submittedName>
</protein>
<keyword evidence="1" id="KW-0175">Coiled coil</keyword>
<comment type="caution">
    <text evidence="2">The sequence shown here is derived from an EMBL/GenBank/DDBJ whole genome shotgun (WGS) entry which is preliminary data.</text>
</comment>
<dbReference type="AlphaFoldDB" id="A0ABD1PRN1"/>
<evidence type="ECO:0000313" key="3">
    <source>
        <dbReference type="Proteomes" id="UP001604336"/>
    </source>
</evidence>
<gene>
    <name evidence="2" type="ORF">Adt_42140</name>
</gene>
<keyword evidence="3" id="KW-1185">Reference proteome</keyword>
<reference evidence="3" key="1">
    <citation type="submission" date="2024-07" db="EMBL/GenBank/DDBJ databases">
        <title>Two chromosome-level genome assemblies of Korean endemic species Abeliophyllum distichum and Forsythia ovata (Oleaceae).</title>
        <authorList>
            <person name="Jang H."/>
        </authorList>
    </citation>
    <scope>NUCLEOTIDE SEQUENCE [LARGE SCALE GENOMIC DNA]</scope>
</reference>
<dbReference type="EMBL" id="JBFOLK010000013">
    <property type="protein sequence ID" value="KAL2466289.1"/>
    <property type="molecule type" value="Genomic_DNA"/>
</dbReference>
<organism evidence="2 3">
    <name type="scientific">Abeliophyllum distichum</name>
    <dbReference type="NCBI Taxonomy" id="126358"/>
    <lineage>
        <taxon>Eukaryota</taxon>
        <taxon>Viridiplantae</taxon>
        <taxon>Streptophyta</taxon>
        <taxon>Embryophyta</taxon>
        <taxon>Tracheophyta</taxon>
        <taxon>Spermatophyta</taxon>
        <taxon>Magnoliopsida</taxon>
        <taxon>eudicotyledons</taxon>
        <taxon>Gunneridae</taxon>
        <taxon>Pentapetalae</taxon>
        <taxon>asterids</taxon>
        <taxon>lamiids</taxon>
        <taxon>Lamiales</taxon>
        <taxon>Oleaceae</taxon>
        <taxon>Forsythieae</taxon>
        <taxon>Abeliophyllum</taxon>
    </lineage>
</organism>
<proteinExistence type="predicted"/>
<accession>A0ABD1PRN1</accession>